<gene>
    <name evidence="1" type="ORF">MRATA1EN1_LOCUS28734</name>
</gene>
<evidence type="ECO:0000313" key="2">
    <source>
        <dbReference type="Proteomes" id="UP001176941"/>
    </source>
</evidence>
<accession>A0ABN9A4A6</accession>
<keyword evidence="2" id="KW-1185">Reference proteome</keyword>
<protein>
    <submittedName>
        <fullName evidence="1">Uncharacterized protein</fullName>
    </submittedName>
</protein>
<name>A0ABN9A4A6_RANTA</name>
<dbReference type="EMBL" id="OX459945">
    <property type="protein sequence ID" value="CAI9179772.1"/>
    <property type="molecule type" value="Genomic_DNA"/>
</dbReference>
<sequence length="100" mass="11351">MVVLIKFKFYLIKKFKYSRASPVAQTVKHLPAAQETPVRSLGREDSLESEMATHSSILDWRIPWTVEPGGLQSMGSQSRTHLGDSHTLGELPWLYLMLSH</sequence>
<dbReference type="Proteomes" id="UP001176941">
    <property type="component" value="Chromosome 9"/>
</dbReference>
<proteinExistence type="predicted"/>
<organism evidence="1 2">
    <name type="scientific">Rangifer tarandus platyrhynchus</name>
    <name type="common">Svalbard reindeer</name>
    <dbReference type="NCBI Taxonomy" id="3082113"/>
    <lineage>
        <taxon>Eukaryota</taxon>
        <taxon>Metazoa</taxon>
        <taxon>Chordata</taxon>
        <taxon>Craniata</taxon>
        <taxon>Vertebrata</taxon>
        <taxon>Euteleostomi</taxon>
        <taxon>Mammalia</taxon>
        <taxon>Eutheria</taxon>
        <taxon>Laurasiatheria</taxon>
        <taxon>Artiodactyla</taxon>
        <taxon>Ruminantia</taxon>
        <taxon>Pecora</taxon>
        <taxon>Cervidae</taxon>
        <taxon>Odocoileinae</taxon>
        <taxon>Rangifer</taxon>
    </lineage>
</organism>
<evidence type="ECO:0000313" key="1">
    <source>
        <dbReference type="EMBL" id="CAI9179772.1"/>
    </source>
</evidence>
<reference evidence="1" key="1">
    <citation type="submission" date="2023-04" db="EMBL/GenBank/DDBJ databases">
        <authorList>
            <consortium name="ELIXIR-Norway"/>
        </authorList>
    </citation>
    <scope>NUCLEOTIDE SEQUENCE [LARGE SCALE GENOMIC DNA]</scope>
</reference>